<evidence type="ECO:0000313" key="1">
    <source>
        <dbReference type="EMBL" id="MBA8923432.1"/>
    </source>
</evidence>
<keyword evidence="2" id="KW-1185">Reference proteome</keyword>
<dbReference type="Proteomes" id="UP000517916">
    <property type="component" value="Unassembled WGS sequence"/>
</dbReference>
<sequence length="122" mass="13326">MFVAQHPLTVGEGGFVQQDTLTAAIRPDAERIAYPYEACARAATCPTLAGKEPLLADRFTGERVPLTESMTCDLAELTAANELDVMTHSTELRIRYAAALTELFRSWERLLSPAARAATADR</sequence>
<gene>
    <name evidence="1" type="ORF">BC739_000629</name>
</gene>
<accession>A0ABR6B989</accession>
<organism evidence="1 2">
    <name type="scientific">Kutzneria viridogrisea</name>
    <dbReference type="NCBI Taxonomy" id="47990"/>
    <lineage>
        <taxon>Bacteria</taxon>
        <taxon>Bacillati</taxon>
        <taxon>Actinomycetota</taxon>
        <taxon>Actinomycetes</taxon>
        <taxon>Pseudonocardiales</taxon>
        <taxon>Pseudonocardiaceae</taxon>
        <taxon>Kutzneria</taxon>
    </lineage>
</organism>
<protein>
    <submittedName>
        <fullName evidence="1">Uncharacterized protein</fullName>
    </submittedName>
</protein>
<evidence type="ECO:0000313" key="2">
    <source>
        <dbReference type="Proteomes" id="UP000517916"/>
    </source>
</evidence>
<dbReference type="EMBL" id="JACJID010000001">
    <property type="protein sequence ID" value="MBA8923432.1"/>
    <property type="molecule type" value="Genomic_DNA"/>
</dbReference>
<dbReference type="RefSeq" id="WP_025358952.1">
    <property type="nucleotide sequence ID" value="NZ_BAAABQ010000063.1"/>
</dbReference>
<name>A0ABR6B989_9PSEU</name>
<comment type="caution">
    <text evidence="1">The sequence shown here is derived from an EMBL/GenBank/DDBJ whole genome shotgun (WGS) entry which is preliminary data.</text>
</comment>
<reference evidence="1 2" key="1">
    <citation type="submission" date="2020-08" db="EMBL/GenBank/DDBJ databases">
        <title>Genomic Encyclopedia of Archaeal and Bacterial Type Strains, Phase II (KMG-II): from individual species to whole genera.</title>
        <authorList>
            <person name="Goeker M."/>
        </authorList>
    </citation>
    <scope>NUCLEOTIDE SEQUENCE [LARGE SCALE GENOMIC DNA]</scope>
    <source>
        <strain evidence="1 2">DSM 43850</strain>
    </source>
</reference>
<proteinExistence type="predicted"/>